<organism evidence="2 3">
    <name type="scientific">Paraburkholderia sediminicola</name>
    <dbReference type="NCBI Taxonomy" id="458836"/>
    <lineage>
        <taxon>Bacteria</taxon>
        <taxon>Pseudomonadati</taxon>
        <taxon>Pseudomonadota</taxon>
        <taxon>Betaproteobacteria</taxon>
        <taxon>Burkholderiales</taxon>
        <taxon>Burkholderiaceae</taxon>
        <taxon>Paraburkholderia</taxon>
    </lineage>
</organism>
<dbReference type="GeneID" id="97045051"/>
<dbReference type="RefSeq" id="WP_175054044.1">
    <property type="nucleotide sequence ID" value="NZ_CADIKC010000012.1"/>
</dbReference>
<evidence type="ECO:0000313" key="3">
    <source>
        <dbReference type="Proteomes" id="UP000494255"/>
    </source>
</evidence>
<feature type="region of interest" description="Disordered" evidence="1">
    <location>
        <begin position="74"/>
        <end position="110"/>
    </location>
</feature>
<dbReference type="AlphaFoldDB" id="A0A6J5CJJ2"/>
<evidence type="ECO:0000256" key="1">
    <source>
        <dbReference type="SAM" id="MobiDB-lite"/>
    </source>
</evidence>
<keyword evidence="3" id="KW-1185">Reference proteome</keyword>
<sequence>MPNSSEYFPNLDISFDQPSRRRKFLTVLALAAGALALAGCGGEGSGDVNSPAVAADAVAPGAVANAATNVAGMGEVTNDTPAGVSGDSTSGNGDSPNHGRVVLRKAGQGD</sequence>
<proteinExistence type="predicted"/>
<dbReference type="PROSITE" id="PS51318">
    <property type="entry name" value="TAT"/>
    <property type="match status" value="1"/>
</dbReference>
<gene>
    <name evidence="2" type="ORF">LMG24238_06476</name>
</gene>
<dbReference type="EMBL" id="CADIKC010000012">
    <property type="protein sequence ID" value="CAB3738910.1"/>
    <property type="molecule type" value="Genomic_DNA"/>
</dbReference>
<dbReference type="InterPro" id="IPR006311">
    <property type="entry name" value="TAT_signal"/>
</dbReference>
<evidence type="ECO:0000313" key="2">
    <source>
        <dbReference type="EMBL" id="CAB3738910.1"/>
    </source>
</evidence>
<feature type="compositionally biased region" description="Polar residues" evidence="1">
    <location>
        <begin position="86"/>
        <end position="95"/>
    </location>
</feature>
<reference evidence="2 3" key="1">
    <citation type="submission" date="2020-04" db="EMBL/GenBank/DDBJ databases">
        <authorList>
            <person name="De Canck E."/>
        </authorList>
    </citation>
    <scope>NUCLEOTIDE SEQUENCE [LARGE SCALE GENOMIC DNA]</scope>
    <source>
        <strain evidence="2 3">LMG 24238</strain>
    </source>
</reference>
<name>A0A6J5CJJ2_9BURK</name>
<dbReference type="Proteomes" id="UP000494255">
    <property type="component" value="Unassembled WGS sequence"/>
</dbReference>
<accession>A0A6J5CJJ2</accession>
<protein>
    <submittedName>
        <fullName evidence="2">Uncharacterized protein</fullName>
    </submittedName>
</protein>